<evidence type="ECO:0000313" key="1">
    <source>
        <dbReference type="EMBL" id="GAG51849.1"/>
    </source>
</evidence>
<dbReference type="EMBL" id="BARS01053481">
    <property type="protein sequence ID" value="GAG51849.1"/>
    <property type="molecule type" value="Genomic_DNA"/>
</dbReference>
<feature type="non-terminal residue" evidence="1">
    <location>
        <position position="1"/>
    </location>
</feature>
<protein>
    <submittedName>
        <fullName evidence="1">Uncharacterized protein</fullName>
    </submittedName>
</protein>
<gene>
    <name evidence="1" type="ORF">S01H1_79347</name>
</gene>
<proteinExistence type="predicted"/>
<feature type="non-terminal residue" evidence="1">
    <location>
        <position position="225"/>
    </location>
</feature>
<name>X0Y7J5_9ZZZZ</name>
<reference evidence="1" key="1">
    <citation type="journal article" date="2014" name="Front. Microbiol.">
        <title>High frequency of phylogenetically diverse reductive dehalogenase-homologous genes in deep subseafloor sedimentary metagenomes.</title>
        <authorList>
            <person name="Kawai M."/>
            <person name="Futagami T."/>
            <person name="Toyoda A."/>
            <person name="Takaki Y."/>
            <person name="Nishi S."/>
            <person name="Hori S."/>
            <person name="Arai W."/>
            <person name="Tsubouchi T."/>
            <person name="Morono Y."/>
            <person name="Uchiyama I."/>
            <person name="Ito T."/>
            <person name="Fujiyama A."/>
            <person name="Inagaki F."/>
            <person name="Takami H."/>
        </authorList>
    </citation>
    <scope>NUCLEOTIDE SEQUENCE</scope>
    <source>
        <strain evidence="1">Expedition CK06-06</strain>
    </source>
</reference>
<accession>X0Y7J5</accession>
<dbReference type="AlphaFoldDB" id="X0Y7J5"/>
<sequence>DFNIFHAGYKIDNNGYLIVTKHWRPIFEKFGDKSGKVNFKELILDYPRVCVLNKLAELNIDLAKRIISQLDIGLAVSSPENAVKCENIIEIISFVEDKIPAITSEYIDIERMNRIIGEDDLYKNFTSVSLEGDQWEQFLIIFKADGTIKVPYRKLIESYLKGDRLDFDKLFLTPGAFPLYQAKDTLNCYNPKFAQQLDREGFFDKNRQEILENPQEFIESLIILG</sequence>
<comment type="caution">
    <text evidence="1">The sequence shown here is derived from an EMBL/GenBank/DDBJ whole genome shotgun (WGS) entry which is preliminary data.</text>
</comment>
<organism evidence="1">
    <name type="scientific">marine sediment metagenome</name>
    <dbReference type="NCBI Taxonomy" id="412755"/>
    <lineage>
        <taxon>unclassified sequences</taxon>
        <taxon>metagenomes</taxon>
        <taxon>ecological metagenomes</taxon>
    </lineage>
</organism>